<evidence type="ECO:0008006" key="10">
    <source>
        <dbReference type="Google" id="ProtNLM"/>
    </source>
</evidence>
<keyword evidence="5" id="KW-0998">Cell outer membrane</keyword>
<evidence type="ECO:0000259" key="7">
    <source>
        <dbReference type="Pfam" id="PF14322"/>
    </source>
</evidence>
<keyword evidence="9" id="KW-1185">Reference proteome</keyword>
<feature type="domain" description="RagB/SusD" evidence="6">
    <location>
        <begin position="296"/>
        <end position="602"/>
    </location>
</feature>
<accession>A0ABR6KL84</accession>
<evidence type="ECO:0000259" key="6">
    <source>
        <dbReference type="Pfam" id="PF07980"/>
    </source>
</evidence>
<evidence type="ECO:0000256" key="3">
    <source>
        <dbReference type="ARBA" id="ARBA00022729"/>
    </source>
</evidence>
<dbReference type="Gene3D" id="1.25.40.390">
    <property type="match status" value="1"/>
</dbReference>
<dbReference type="SUPFAM" id="SSF48452">
    <property type="entry name" value="TPR-like"/>
    <property type="match status" value="1"/>
</dbReference>
<dbReference type="RefSeq" id="WP_122375214.1">
    <property type="nucleotide sequence ID" value="NZ_BMPB01000001.1"/>
</dbReference>
<comment type="subcellular location">
    <subcellularLocation>
        <location evidence="1">Cell outer membrane</location>
    </subcellularLocation>
</comment>
<evidence type="ECO:0000256" key="2">
    <source>
        <dbReference type="ARBA" id="ARBA00006275"/>
    </source>
</evidence>
<dbReference type="PROSITE" id="PS51257">
    <property type="entry name" value="PROKAR_LIPOPROTEIN"/>
    <property type="match status" value="1"/>
</dbReference>
<dbReference type="Proteomes" id="UP000533637">
    <property type="component" value="Unassembled WGS sequence"/>
</dbReference>
<comment type="similarity">
    <text evidence="2">Belongs to the SusD family.</text>
</comment>
<gene>
    <name evidence="8" type="ORF">GGQ57_002063</name>
</gene>
<dbReference type="InterPro" id="IPR012944">
    <property type="entry name" value="SusD_RagB_dom"/>
</dbReference>
<dbReference type="Pfam" id="PF07980">
    <property type="entry name" value="SusD_RagB"/>
    <property type="match status" value="1"/>
</dbReference>
<dbReference type="EMBL" id="JACHOC010000003">
    <property type="protein sequence ID" value="MBB4622166.1"/>
    <property type="molecule type" value="Genomic_DNA"/>
</dbReference>
<keyword evidence="3" id="KW-0732">Signal</keyword>
<reference evidence="8 9" key="1">
    <citation type="submission" date="2020-08" db="EMBL/GenBank/DDBJ databases">
        <title>Genomic Encyclopedia of Type Strains, Phase IV (KMG-IV): sequencing the most valuable type-strain genomes for metagenomic binning, comparative biology and taxonomic classification.</title>
        <authorList>
            <person name="Goeker M."/>
        </authorList>
    </citation>
    <scope>NUCLEOTIDE SEQUENCE [LARGE SCALE GENOMIC DNA]</scope>
    <source>
        <strain evidence="8 9">DSM 102983</strain>
    </source>
</reference>
<dbReference type="CDD" id="cd08977">
    <property type="entry name" value="SusD"/>
    <property type="match status" value="1"/>
</dbReference>
<protein>
    <recommendedName>
        <fullName evidence="10">RagB/SusD family nutrient uptake outer membrane protein</fullName>
    </recommendedName>
</protein>
<evidence type="ECO:0000313" key="9">
    <source>
        <dbReference type="Proteomes" id="UP000533637"/>
    </source>
</evidence>
<proteinExistence type="inferred from homology"/>
<dbReference type="InterPro" id="IPR033985">
    <property type="entry name" value="SusD-like_N"/>
</dbReference>
<evidence type="ECO:0000256" key="4">
    <source>
        <dbReference type="ARBA" id="ARBA00023136"/>
    </source>
</evidence>
<keyword evidence="4" id="KW-0472">Membrane</keyword>
<comment type="caution">
    <text evidence="8">The sequence shown here is derived from an EMBL/GenBank/DDBJ whole genome shotgun (WGS) entry which is preliminary data.</text>
</comment>
<evidence type="ECO:0000256" key="5">
    <source>
        <dbReference type="ARBA" id="ARBA00023237"/>
    </source>
</evidence>
<organism evidence="8 9">
    <name type="scientific">Parabacteroides faecis</name>
    <dbReference type="NCBI Taxonomy" id="1217282"/>
    <lineage>
        <taxon>Bacteria</taxon>
        <taxon>Pseudomonadati</taxon>
        <taxon>Bacteroidota</taxon>
        <taxon>Bacteroidia</taxon>
        <taxon>Bacteroidales</taxon>
        <taxon>Tannerellaceae</taxon>
        <taxon>Parabacteroides</taxon>
    </lineage>
</organism>
<sequence>MKRLVYSFIFASLVGMSSCNDFDVPVTDRLTEEDVWKDETLVTGALANLYDKLQVEQNSAYFEGWDVWNVSLTTASDEGTGAFQAGDLGTGDVVRATFNDEWFGLWADTYKSIRGCNVFLEKLEASAMEEKLKNAYNAEARFLRAFHYFNLVKRYGGVPIVTDVQSYTGPEDLPALQVPRDKEQAVWDFIINEVDEITSELPVSRDANSRTRITRYGAFALQSRAALYAASIAKYGEVQLNGIVGVNNGDADKYWKKAITASDSVINSNQYSLYNKYSDKVENYQKMFLEKRGCSEFIFYREFQAVDKGHSWDLLNVPFSFVQNGYGCGQNPTLDLIEAYEYKDGTSGKLKLKDNSGNFIKYDSPLDLFKDKDPRLRATFYLPFDNCRGGIVEIRRGIYDPSIAGNDKFVTSGNKDEYYKNSQVKILGKDGVWDTGDVGKTGFYTKKFSDESITNIVGNYSEAPWPIFRLAEMYLNKAEAAMELGKSGEAEAALNEVRRRADIRELSGEVTLERIRNERRVELAYENHRHWDLKRWRTAHIVLADFPTNALYPWFVWGENKYIFTTGKAPKPNKVFQTRNYYVKIKDDDMSSNPMLGPNNPGF</sequence>
<name>A0ABR6KL84_9BACT</name>
<dbReference type="Pfam" id="PF14322">
    <property type="entry name" value="SusD-like_3"/>
    <property type="match status" value="1"/>
</dbReference>
<evidence type="ECO:0000313" key="8">
    <source>
        <dbReference type="EMBL" id="MBB4622166.1"/>
    </source>
</evidence>
<dbReference type="InterPro" id="IPR011990">
    <property type="entry name" value="TPR-like_helical_dom_sf"/>
</dbReference>
<feature type="domain" description="SusD-like N-terminal" evidence="7">
    <location>
        <begin position="99"/>
        <end position="226"/>
    </location>
</feature>
<evidence type="ECO:0000256" key="1">
    <source>
        <dbReference type="ARBA" id="ARBA00004442"/>
    </source>
</evidence>